<feature type="transmembrane region" description="Helical" evidence="1">
    <location>
        <begin position="286"/>
        <end position="307"/>
    </location>
</feature>
<keyword evidence="4" id="KW-1185">Reference proteome</keyword>
<proteinExistence type="predicted"/>
<dbReference type="EMBL" id="BMFW01000052">
    <property type="protein sequence ID" value="GGI02821.1"/>
    <property type="molecule type" value="Genomic_DNA"/>
</dbReference>
<feature type="chain" id="PRO_5046415961" description="DUF916 domain-containing protein" evidence="2">
    <location>
        <begin position="37"/>
        <end position="338"/>
    </location>
</feature>
<sequence>MTPPSFFSRGRGPVRMVLCLVLLVLAVFSTTGQAFAVDDGTVGIRPAHESDFFHISLYPGSAIDAEAVVANHSQAPVTLLNYPVDGQTTPQGGFALAAQTDPQKGIGAWVSLKTDHLTIPANSEVKVPFRLTVPAGTPPGDYAGALIIQSPPVQGKTSTVNGDTSVRIDVVQRQGVRIYLNVAGTAVKSLTHGDLSWQQNGSDLALTLPVRNTGNTILHPTAELALTGWPISDTSVKFDTPESLLPGSSIDLHATVAQVPAAMNADAQARLESEAGSDQASTHILYAPWLILGIALLVLAGISYGVWRGLRLVRSARAVLAQTQTAPEAVAGRHRQDA</sequence>
<evidence type="ECO:0000256" key="2">
    <source>
        <dbReference type="SAM" id="SignalP"/>
    </source>
</evidence>
<dbReference type="RefSeq" id="WP_229748687.1">
    <property type="nucleotide sequence ID" value="NZ_BMFW01000052.1"/>
</dbReference>
<accession>A0ABQ2AZ16</accession>
<evidence type="ECO:0000313" key="4">
    <source>
        <dbReference type="Proteomes" id="UP000643279"/>
    </source>
</evidence>
<dbReference type="Proteomes" id="UP000643279">
    <property type="component" value="Unassembled WGS sequence"/>
</dbReference>
<comment type="caution">
    <text evidence="3">The sequence shown here is derived from an EMBL/GenBank/DDBJ whole genome shotgun (WGS) entry which is preliminary data.</text>
</comment>
<protein>
    <recommendedName>
        <fullName evidence="5">DUF916 domain-containing protein</fullName>
    </recommendedName>
</protein>
<evidence type="ECO:0000256" key="1">
    <source>
        <dbReference type="SAM" id="Phobius"/>
    </source>
</evidence>
<evidence type="ECO:0000313" key="3">
    <source>
        <dbReference type="EMBL" id="GGI02821.1"/>
    </source>
</evidence>
<keyword evidence="1" id="KW-0812">Transmembrane</keyword>
<keyword evidence="1" id="KW-0472">Membrane</keyword>
<reference evidence="4" key="1">
    <citation type="journal article" date="2019" name="Int. J. Syst. Evol. Microbiol.">
        <title>The Global Catalogue of Microorganisms (GCM) 10K type strain sequencing project: providing services to taxonomists for standard genome sequencing and annotation.</title>
        <authorList>
            <consortium name="The Broad Institute Genomics Platform"/>
            <consortium name="The Broad Institute Genome Sequencing Center for Infectious Disease"/>
            <person name="Wu L."/>
            <person name="Ma J."/>
        </authorList>
    </citation>
    <scope>NUCLEOTIDE SEQUENCE [LARGE SCALE GENOMIC DNA]</scope>
    <source>
        <strain evidence="4">CGMCC 1.12778</strain>
    </source>
</reference>
<evidence type="ECO:0008006" key="5">
    <source>
        <dbReference type="Google" id="ProtNLM"/>
    </source>
</evidence>
<keyword evidence="1" id="KW-1133">Transmembrane helix</keyword>
<gene>
    <name evidence="3" type="ORF">GCM10007170_45430</name>
</gene>
<organism evidence="3 4">
    <name type="scientific">Arthrobacter liuii</name>
    <dbReference type="NCBI Taxonomy" id="1476996"/>
    <lineage>
        <taxon>Bacteria</taxon>
        <taxon>Bacillati</taxon>
        <taxon>Actinomycetota</taxon>
        <taxon>Actinomycetes</taxon>
        <taxon>Micrococcales</taxon>
        <taxon>Micrococcaceae</taxon>
        <taxon>Arthrobacter</taxon>
    </lineage>
</organism>
<feature type="signal peptide" evidence="2">
    <location>
        <begin position="1"/>
        <end position="36"/>
    </location>
</feature>
<keyword evidence="2" id="KW-0732">Signal</keyword>
<name>A0ABQ2AZ16_9MICC</name>